<proteinExistence type="predicted"/>
<dbReference type="EMBL" id="LAZR01069424">
    <property type="protein sequence ID" value="KKK47731.1"/>
    <property type="molecule type" value="Genomic_DNA"/>
</dbReference>
<gene>
    <name evidence="1" type="ORF">LCGC14_3152230</name>
</gene>
<comment type="caution">
    <text evidence="1">The sequence shown here is derived from an EMBL/GenBank/DDBJ whole genome shotgun (WGS) entry which is preliminary data.</text>
</comment>
<evidence type="ECO:0000313" key="1">
    <source>
        <dbReference type="EMBL" id="KKK47731.1"/>
    </source>
</evidence>
<protein>
    <submittedName>
        <fullName evidence="1">Uncharacterized protein</fullName>
    </submittedName>
</protein>
<accession>A0A0F8YI52</accession>
<feature type="non-terminal residue" evidence="1">
    <location>
        <position position="1"/>
    </location>
</feature>
<reference evidence="1" key="1">
    <citation type="journal article" date="2015" name="Nature">
        <title>Complex archaea that bridge the gap between prokaryotes and eukaryotes.</title>
        <authorList>
            <person name="Spang A."/>
            <person name="Saw J.H."/>
            <person name="Jorgensen S.L."/>
            <person name="Zaremba-Niedzwiedzka K."/>
            <person name="Martijn J."/>
            <person name="Lind A.E."/>
            <person name="van Eijk R."/>
            <person name="Schleper C."/>
            <person name="Guy L."/>
            <person name="Ettema T.J."/>
        </authorList>
    </citation>
    <scope>NUCLEOTIDE SEQUENCE</scope>
</reference>
<sequence>HWFSNRETVSVGTGTKEIEWHTRRVLALERNIEW</sequence>
<name>A0A0F8YI52_9ZZZZ</name>
<organism evidence="1">
    <name type="scientific">marine sediment metagenome</name>
    <dbReference type="NCBI Taxonomy" id="412755"/>
    <lineage>
        <taxon>unclassified sequences</taxon>
        <taxon>metagenomes</taxon>
        <taxon>ecological metagenomes</taxon>
    </lineage>
</organism>
<dbReference type="AlphaFoldDB" id="A0A0F8YI52"/>